<dbReference type="AlphaFoldDB" id="A0AAJ6YKH1"/>
<dbReference type="PANTHER" id="PTHR10513:SF15">
    <property type="entry name" value="NADH DEHYDROGENASE [UBIQUINONE] 1 ALPHA SUBCOMPLEX SUBUNIT 10, MITOCHONDRIAL"/>
    <property type="match status" value="1"/>
</dbReference>
<evidence type="ECO:0000313" key="3">
    <source>
        <dbReference type="RefSeq" id="XP_011499728.1"/>
    </source>
</evidence>
<dbReference type="SUPFAM" id="SSF52540">
    <property type="entry name" value="P-loop containing nucleoside triphosphate hydrolases"/>
    <property type="match status" value="1"/>
</dbReference>
<dbReference type="InterPro" id="IPR031314">
    <property type="entry name" value="DNK_dom"/>
</dbReference>
<feature type="domain" description="Deoxynucleoside kinase" evidence="1">
    <location>
        <begin position="84"/>
        <end position="271"/>
    </location>
</feature>
<dbReference type="Gene3D" id="3.40.50.300">
    <property type="entry name" value="P-loop containing nucleotide triphosphate hydrolases"/>
    <property type="match status" value="1"/>
</dbReference>
<sequence>MFPILKSGLTNALSSVGISSKLHKVVSKTNVNKSQVATLVRLSYRNEDEEPLIKPFPYHEKIYSSLEGRKSFAWKPWHPNCKLIVVDGPVACGKKKFAQELAKELDFFYIPEPTFDDLYITHWGFDVRTLDSQLPKDAQTWDIDRFLQDPHDINTAAMQLYMYHLRLKSYIHAYLHLCHTGQGVITVRGPWSDRCFTTAMHDSKYISDGAYETIMNTYKNTWHLMFRPHLTIYMDVPVDVTLENIQKYGEPLEKTSKVFTKEYLTSFETDIKCSVLDYLEPHGLIYYHKNIDEPISDTLDEIEKLNFDNYLTRDFILSFWRMSRDDQIGSVHMYSNELDAILSSTDIYSDVPELHMSAESSKIWEKVWGEE</sequence>
<evidence type="ECO:0000313" key="2">
    <source>
        <dbReference type="Proteomes" id="UP000695007"/>
    </source>
</evidence>
<dbReference type="GO" id="GO:0006120">
    <property type="term" value="P:mitochondrial electron transport, NADH to ubiquinone"/>
    <property type="evidence" value="ECO:0007669"/>
    <property type="project" value="TreeGrafter"/>
</dbReference>
<dbReference type="Proteomes" id="UP000695007">
    <property type="component" value="Unplaced"/>
</dbReference>
<dbReference type="KEGG" id="csol:105363675"/>
<accession>A0AAJ6YKH1</accession>
<dbReference type="GO" id="GO:0005739">
    <property type="term" value="C:mitochondrion"/>
    <property type="evidence" value="ECO:0007669"/>
    <property type="project" value="GOC"/>
</dbReference>
<dbReference type="InterPro" id="IPR050566">
    <property type="entry name" value="Deoxyribonucleoside_kinase"/>
</dbReference>
<dbReference type="PANTHER" id="PTHR10513">
    <property type="entry name" value="DEOXYNUCLEOSIDE KINASE"/>
    <property type="match status" value="1"/>
</dbReference>
<proteinExistence type="predicted"/>
<name>A0AAJ6YKH1_9HYME</name>
<evidence type="ECO:0000259" key="1">
    <source>
        <dbReference type="Pfam" id="PF01712"/>
    </source>
</evidence>
<gene>
    <name evidence="3" type="primary">LOC105363675</name>
</gene>
<keyword evidence="2" id="KW-1185">Reference proteome</keyword>
<dbReference type="InterPro" id="IPR027417">
    <property type="entry name" value="P-loop_NTPase"/>
</dbReference>
<dbReference type="RefSeq" id="XP_011499728.1">
    <property type="nucleotide sequence ID" value="XM_011501426.1"/>
</dbReference>
<organism evidence="2 3">
    <name type="scientific">Ceratosolen solmsi marchali</name>
    <dbReference type="NCBI Taxonomy" id="326594"/>
    <lineage>
        <taxon>Eukaryota</taxon>
        <taxon>Metazoa</taxon>
        <taxon>Ecdysozoa</taxon>
        <taxon>Arthropoda</taxon>
        <taxon>Hexapoda</taxon>
        <taxon>Insecta</taxon>
        <taxon>Pterygota</taxon>
        <taxon>Neoptera</taxon>
        <taxon>Endopterygota</taxon>
        <taxon>Hymenoptera</taxon>
        <taxon>Apocrita</taxon>
        <taxon>Proctotrupomorpha</taxon>
        <taxon>Chalcidoidea</taxon>
        <taxon>Agaonidae</taxon>
        <taxon>Agaoninae</taxon>
        <taxon>Ceratosolen</taxon>
    </lineage>
</organism>
<reference evidence="3" key="1">
    <citation type="submission" date="2025-08" db="UniProtKB">
        <authorList>
            <consortium name="RefSeq"/>
        </authorList>
    </citation>
    <scope>IDENTIFICATION</scope>
</reference>
<dbReference type="GeneID" id="105363675"/>
<dbReference type="Pfam" id="PF01712">
    <property type="entry name" value="dNK"/>
    <property type="match status" value="1"/>
</dbReference>
<dbReference type="CTD" id="42591"/>
<protein>
    <submittedName>
        <fullName evidence="3">NADH dehydrogenase [ubiquinone] 1 alpha subcomplex subunit 10, mitochondrial</fullName>
    </submittedName>
</protein>